<organism evidence="2 3">
    <name type="scientific">Terrimonas rubra</name>
    <dbReference type="NCBI Taxonomy" id="1035890"/>
    <lineage>
        <taxon>Bacteria</taxon>
        <taxon>Pseudomonadati</taxon>
        <taxon>Bacteroidota</taxon>
        <taxon>Chitinophagia</taxon>
        <taxon>Chitinophagales</taxon>
        <taxon>Chitinophagaceae</taxon>
        <taxon>Terrimonas</taxon>
    </lineage>
</organism>
<sequence length="131" mass="14999">MTPTVKHTHLTYLIAAVWLINGLFCKVLHLVPRHEQIVARILGPEYAPLLTILIGCSEILMALWIISRYKQKLNTVVQITVVALMNIIEFVLAPDLLLWGRLNILFALVFIVVVYYNHFFAEKHITPNNPV</sequence>
<dbReference type="EMBL" id="JBHUOZ010000001">
    <property type="protein sequence ID" value="MFD2918568.1"/>
    <property type="molecule type" value="Genomic_DNA"/>
</dbReference>
<dbReference type="Proteomes" id="UP001597511">
    <property type="component" value="Unassembled WGS sequence"/>
</dbReference>
<keyword evidence="1" id="KW-0472">Membrane</keyword>
<proteinExistence type="predicted"/>
<name>A0ABW5ZZX2_9BACT</name>
<feature type="transmembrane region" description="Helical" evidence="1">
    <location>
        <begin position="73"/>
        <end position="92"/>
    </location>
</feature>
<comment type="caution">
    <text evidence="2">The sequence shown here is derived from an EMBL/GenBank/DDBJ whole genome shotgun (WGS) entry which is preliminary data.</text>
</comment>
<keyword evidence="1" id="KW-1133">Transmembrane helix</keyword>
<keyword evidence="3" id="KW-1185">Reference proteome</keyword>
<keyword evidence="1" id="KW-0812">Transmembrane</keyword>
<gene>
    <name evidence="2" type="ORF">ACFS6H_02530</name>
</gene>
<feature type="transmembrane region" description="Helical" evidence="1">
    <location>
        <begin position="12"/>
        <end position="31"/>
    </location>
</feature>
<evidence type="ECO:0000313" key="2">
    <source>
        <dbReference type="EMBL" id="MFD2918568.1"/>
    </source>
</evidence>
<accession>A0ABW5ZZX2</accession>
<dbReference type="InterPro" id="IPR025695">
    <property type="entry name" value="DoxX-like"/>
</dbReference>
<feature type="transmembrane region" description="Helical" evidence="1">
    <location>
        <begin position="46"/>
        <end position="66"/>
    </location>
</feature>
<evidence type="ECO:0000313" key="3">
    <source>
        <dbReference type="Proteomes" id="UP001597511"/>
    </source>
</evidence>
<feature type="transmembrane region" description="Helical" evidence="1">
    <location>
        <begin position="98"/>
        <end position="116"/>
    </location>
</feature>
<dbReference type="Pfam" id="PF13781">
    <property type="entry name" value="DoxX_3"/>
    <property type="match status" value="1"/>
</dbReference>
<dbReference type="RefSeq" id="WP_386094898.1">
    <property type="nucleotide sequence ID" value="NZ_JBHUOZ010000001.1"/>
</dbReference>
<protein>
    <submittedName>
        <fullName evidence="2">DoxX-like family protein</fullName>
    </submittedName>
</protein>
<reference evidence="3" key="1">
    <citation type="journal article" date="2019" name="Int. J. Syst. Evol. Microbiol.">
        <title>The Global Catalogue of Microorganisms (GCM) 10K type strain sequencing project: providing services to taxonomists for standard genome sequencing and annotation.</title>
        <authorList>
            <consortium name="The Broad Institute Genomics Platform"/>
            <consortium name="The Broad Institute Genome Sequencing Center for Infectious Disease"/>
            <person name="Wu L."/>
            <person name="Ma J."/>
        </authorList>
    </citation>
    <scope>NUCLEOTIDE SEQUENCE [LARGE SCALE GENOMIC DNA]</scope>
    <source>
        <strain evidence="3">KCTC 23299</strain>
    </source>
</reference>
<evidence type="ECO:0000256" key="1">
    <source>
        <dbReference type="SAM" id="Phobius"/>
    </source>
</evidence>